<comment type="caution">
    <text evidence="3">The sequence shown here is derived from an EMBL/GenBank/DDBJ whole genome shotgun (WGS) entry which is preliminary data.</text>
</comment>
<gene>
    <name evidence="3" type="ORF">KAJ83_18010</name>
</gene>
<keyword evidence="1" id="KW-0812">Transmembrane</keyword>
<evidence type="ECO:0000313" key="3">
    <source>
        <dbReference type="EMBL" id="MBP5858920.1"/>
    </source>
</evidence>
<keyword evidence="3" id="KW-0378">Hydrolase</keyword>
<reference evidence="3" key="1">
    <citation type="submission" date="2021-04" db="EMBL/GenBank/DDBJ databases">
        <authorList>
            <person name="Zhang D.-C."/>
        </authorList>
    </citation>
    <scope>NUCLEOTIDE SEQUENCE</scope>
    <source>
        <strain evidence="3">CGMCC 1.15697</strain>
    </source>
</reference>
<dbReference type="GO" id="GO:0016787">
    <property type="term" value="F:hydrolase activity"/>
    <property type="evidence" value="ECO:0007669"/>
    <property type="project" value="UniProtKB-KW"/>
</dbReference>
<dbReference type="Pfam" id="PF12146">
    <property type="entry name" value="Hydrolase_4"/>
    <property type="match status" value="1"/>
</dbReference>
<dbReference type="RefSeq" id="WP_210683514.1">
    <property type="nucleotide sequence ID" value="NZ_JAGMWN010000013.1"/>
</dbReference>
<proteinExistence type="predicted"/>
<feature type="transmembrane region" description="Helical" evidence="1">
    <location>
        <begin position="503"/>
        <end position="524"/>
    </location>
</feature>
<evidence type="ECO:0000313" key="4">
    <source>
        <dbReference type="Proteomes" id="UP000672602"/>
    </source>
</evidence>
<feature type="transmembrane region" description="Helical" evidence="1">
    <location>
        <begin position="379"/>
        <end position="404"/>
    </location>
</feature>
<name>A0A8J7S275_9PROT</name>
<feature type="transmembrane region" description="Helical" evidence="1">
    <location>
        <begin position="447"/>
        <end position="466"/>
    </location>
</feature>
<dbReference type="AlphaFoldDB" id="A0A8J7S275"/>
<dbReference type="InterPro" id="IPR050228">
    <property type="entry name" value="Carboxylesterase_BioH"/>
</dbReference>
<organism evidence="3 4">
    <name type="scientific">Marivibrio halodurans</name>
    <dbReference type="NCBI Taxonomy" id="2039722"/>
    <lineage>
        <taxon>Bacteria</taxon>
        <taxon>Pseudomonadati</taxon>
        <taxon>Pseudomonadota</taxon>
        <taxon>Alphaproteobacteria</taxon>
        <taxon>Rhodospirillales</taxon>
        <taxon>Rhodospirillaceae</taxon>
        <taxon>Marivibrio</taxon>
    </lineage>
</organism>
<feature type="transmembrane region" description="Helical" evidence="1">
    <location>
        <begin position="348"/>
        <end position="367"/>
    </location>
</feature>
<keyword evidence="1" id="KW-1133">Transmembrane helix</keyword>
<feature type="transmembrane region" description="Helical" evidence="1">
    <location>
        <begin position="416"/>
        <end position="435"/>
    </location>
</feature>
<dbReference type="Proteomes" id="UP000672602">
    <property type="component" value="Unassembled WGS sequence"/>
</dbReference>
<protein>
    <submittedName>
        <fullName evidence="3">Alpha/beta fold hydrolase</fullName>
    </submittedName>
</protein>
<feature type="domain" description="Serine aminopeptidase S33" evidence="2">
    <location>
        <begin position="57"/>
        <end position="164"/>
    </location>
</feature>
<feature type="transmembrane region" description="Helical" evidence="1">
    <location>
        <begin position="472"/>
        <end position="491"/>
    </location>
</feature>
<dbReference type="InterPro" id="IPR022742">
    <property type="entry name" value="Hydrolase_4"/>
</dbReference>
<dbReference type="Gene3D" id="3.40.50.1820">
    <property type="entry name" value="alpha/beta hydrolase"/>
    <property type="match status" value="1"/>
</dbReference>
<dbReference type="InterPro" id="IPR029058">
    <property type="entry name" value="AB_hydrolase_fold"/>
</dbReference>
<evidence type="ECO:0000256" key="1">
    <source>
        <dbReference type="SAM" id="Phobius"/>
    </source>
</evidence>
<keyword evidence="4" id="KW-1185">Reference proteome</keyword>
<dbReference type="SUPFAM" id="SSF53474">
    <property type="entry name" value="alpha/beta-Hydrolases"/>
    <property type="match status" value="1"/>
</dbReference>
<keyword evidence="1" id="KW-0472">Membrane</keyword>
<sequence>MEPRLNGVMAVIAVLAIAFALTRLSADWIGVESEALVIDDTPATLYRPSEGRAGPPVVLAHGFGGSQQMMRSLALTLARNGYTAITYDFPGHGRHPAVFGGDIRDADMSGRVLLDQLDQIAARASRMGEGGPIALVGHAMAADLVTRYARAHPGRVAATVALSTVPAGVDGNGDGKAGGPRNLLIVMGAWEEERVLAEALRAVSPAVPPTGPGDMLMTGRTYGDVAAGTGRRAAVVDGVEHVGVLFARATMEEVARWLDAAFARTDATGDDGQVETVRRGPWIALLLAGLVLLARPLASRLPALGGERLGANLSWRQFAGAGLVPAVATPPLLAVLPTDFMTLRLGDYLALHFLVYGLFIAGALYWLRRRRAEPRPVRPIPSLQLLAVALAVLLYLFLAVVLPVDRLVTNLLPGEARVPLILALVTGTLVHGAADEWLTRGGDAPRGLYWFSKLLFLVSLAVAIALAPGERAQLAVLFPALLALFMLLGLVSRWCYLRTHHPIPAGLAGGVLSGWVLGTLFPIITG</sequence>
<evidence type="ECO:0000259" key="2">
    <source>
        <dbReference type="Pfam" id="PF12146"/>
    </source>
</evidence>
<dbReference type="PANTHER" id="PTHR43194">
    <property type="entry name" value="HYDROLASE ALPHA/BETA FOLD FAMILY"/>
    <property type="match status" value="1"/>
</dbReference>
<dbReference type="EMBL" id="JAGMWN010000013">
    <property type="protein sequence ID" value="MBP5858920.1"/>
    <property type="molecule type" value="Genomic_DNA"/>
</dbReference>
<accession>A0A8J7S275</accession>
<dbReference type="PANTHER" id="PTHR43194:SF5">
    <property type="entry name" value="PIMELOYL-[ACYL-CARRIER PROTEIN] METHYL ESTER ESTERASE"/>
    <property type="match status" value="1"/>
</dbReference>